<dbReference type="RefSeq" id="WP_218934271.1">
    <property type="nucleotide sequence ID" value="NZ_CP036261.1"/>
</dbReference>
<accession>A0A517M4R3</accession>
<evidence type="ECO:0000313" key="3">
    <source>
        <dbReference type="Proteomes" id="UP000319557"/>
    </source>
</evidence>
<dbReference type="EMBL" id="CP036261">
    <property type="protein sequence ID" value="QDS89863.1"/>
    <property type="molecule type" value="Genomic_DNA"/>
</dbReference>
<dbReference type="Gene3D" id="3.40.50.720">
    <property type="entry name" value="NAD(P)-binding Rossmann-like Domain"/>
    <property type="match status" value="1"/>
</dbReference>
<dbReference type="GO" id="GO:0005737">
    <property type="term" value="C:cytoplasm"/>
    <property type="evidence" value="ECO:0007669"/>
    <property type="project" value="TreeGrafter"/>
</dbReference>
<gene>
    <name evidence="2" type="ORF">EC9_40640</name>
</gene>
<sequence>MTLALVTGAGGFVGRNLVAALRATGREVVAMVHSPRSQSDLQDADVQVLVSDILDTDSYAAVAQRADEVYHLASVVAPRDASRAYRVNVGGTRKLAESIAAAESPGRLIYVSSLSASGPCQNDQPRRETDADDPVSIYGKSKLAAEAELLKLADRLPISIVRPPGIFGPWDRNLLAMYESIRWGINAIGISRDYRYSFVHVDDLVEGLVRVSEQGKRVRSAEDRDRDGFYFISDPDPVSFENLGNLIADSLERRKPFHFTVPSTICSGVAFCSDVASRVTGKRVYLNIDKMREARAGSWFCDVSRAENELDFRVAFDLSQRIAQTRQWYAEQGWL</sequence>
<evidence type="ECO:0000313" key="2">
    <source>
        <dbReference type="EMBL" id="QDS89863.1"/>
    </source>
</evidence>
<organism evidence="2 3">
    <name type="scientific">Rosistilla ulvae</name>
    <dbReference type="NCBI Taxonomy" id="1930277"/>
    <lineage>
        <taxon>Bacteria</taxon>
        <taxon>Pseudomonadati</taxon>
        <taxon>Planctomycetota</taxon>
        <taxon>Planctomycetia</taxon>
        <taxon>Pirellulales</taxon>
        <taxon>Pirellulaceae</taxon>
        <taxon>Rosistilla</taxon>
    </lineage>
</organism>
<name>A0A517M4R3_9BACT</name>
<protein>
    <submittedName>
        <fullName evidence="2">3 beta-hydroxysteroid dehydrogenase/Delta 5--&gt;4-isomerase</fullName>
    </submittedName>
</protein>
<feature type="domain" description="NAD-dependent epimerase/dehydratase" evidence="1">
    <location>
        <begin position="4"/>
        <end position="218"/>
    </location>
</feature>
<dbReference type="InterPro" id="IPR036291">
    <property type="entry name" value="NAD(P)-bd_dom_sf"/>
</dbReference>
<dbReference type="GO" id="GO:0016853">
    <property type="term" value="F:isomerase activity"/>
    <property type="evidence" value="ECO:0007669"/>
    <property type="project" value="UniProtKB-KW"/>
</dbReference>
<keyword evidence="2" id="KW-0413">Isomerase</keyword>
<dbReference type="Proteomes" id="UP000319557">
    <property type="component" value="Chromosome"/>
</dbReference>
<reference evidence="2 3" key="1">
    <citation type="submission" date="2019-02" db="EMBL/GenBank/DDBJ databases">
        <title>Deep-cultivation of Planctomycetes and their phenomic and genomic characterization uncovers novel biology.</title>
        <authorList>
            <person name="Wiegand S."/>
            <person name="Jogler M."/>
            <person name="Boedeker C."/>
            <person name="Pinto D."/>
            <person name="Vollmers J."/>
            <person name="Rivas-Marin E."/>
            <person name="Kohn T."/>
            <person name="Peeters S.H."/>
            <person name="Heuer A."/>
            <person name="Rast P."/>
            <person name="Oberbeckmann S."/>
            <person name="Bunk B."/>
            <person name="Jeske O."/>
            <person name="Meyerdierks A."/>
            <person name="Storesund J.E."/>
            <person name="Kallscheuer N."/>
            <person name="Luecker S."/>
            <person name="Lage O.M."/>
            <person name="Pohl T."/>
            <person name="Merkel B.J."/>
            <person name="Hornburger P."/>
            <person name="Mueller R.-W."/>
            <person name="Bruemmer F."/>
            <person name="Labrenz M."/>
            <person name="Spormann A.M."/>
            <person name="Op den Camp H."/>
            <person name="Overmann J."/>
            <person name="Amann R."/>
            <person name="Jetten M.S.M."/>
            <person name="Mascher T."/>
            <person name="Medema M.H."/>
            <person name="Devos D.P."/>
            <person name="Kaster A.-K."/>
            <person name="Ovreas L."/>
            <person name="Rohde M."/>
            <person name="Galperin M.Y."/>
            <person name="Jogler C."/>
        </authorList>
    </citation>
    <scope>NUCLEOTIDE SEQUENCE [LARGE SCALE GENOMIC DNA]</scope>
    <source>
        <strain evidence="2 3">EC9</strain>
    </source>
</reference>
<dbReference type="InterPro" id="IPR001509">
    <property type="entry name" value="Epimerase_deHydtase"/>
</dbReference>
<dbReference type="AlphaFoldDB" id="A0A517M4R3"/>
<dbReference type="GO" id="GO:0004029">
    <property type="term" value="F:aldehyde dehydrogenase (NAD+) activity"/>
    <property type="evidence" value="ECO:0007669"/>
    <property type="project" value="TreeGrafter"/>
</dbReference>
<dbReference type="PANTHER" id="PTHR48079:SF6">
    <property type="entry name" value="NAD(P)-BINDING DOMAIN-CONTAINING PROTEIN-RELATED"/>
    <property type="match status" value="1"/>
</dbReference>
<evidence type="ECO:0000259" key="1">
    <source>
        <dbReference type="Pfam" id="PF01370"/>
    </source>
</evidence>
<proteinExistence type="predicted"/>
<dbReference type="SUPFAM" id="SSF51735">
    <property type="entry name" value="NAD(P)-binding Rossmann-fold domains"/>
    <property type="match status" value="1"/>
</dbReference>
<keyword evidence="3" id="KW-1185">Reference proteome</keyword>
<dbReference type="KEGG" id="ruv:EC9_40640"/>
<dbReference type="InterPro" id="IPR051783">
    <property type="entry name" value="NAD(P)-dependent_oxidoreduct"/>
</dbReference>
<dbReference type="PANTHER" id="PTHR48079">
    <property type="entry name" value="PROTEIN YEEZ"/>
    <property type="match status" value="1"/>
</dbReference>
<dbReference type="Pfam" id="PF01370">
    <property type="entry name" value="Epimerase"/>
    <property type="match status" value="1"/>
</dbReference>